<dbReference type="Gene3D" id="2.60.40.10">
    <property type="entry name" value="Immunoglobulins"/>
    <property type="match status" value="9"/>
</dbReference>
<reference evidence="3 4" key="1">
    <citation type="journal article" date="2019" name="Environ. Microbiol.">
        <title>Species interactions and distinct microbial communities in high Arctic permafrost affected cryosols are associated with the CH4 and CO2 gas fluxes.</title>
        <authorList>
            <person name="Altshuler I."/>
            <person name="Hamel J."/>
            <person name="Turney S."/>
            <person name="Magnuson E."/>
            <person name="Levesque R."/>
            <person name="Greer C."/>
            <person name="Whyte L.G."/>
        </authorList>
    </citation>
    <scope>NUCLEOTIDE SEQUENCE [LARGE SCALE GENOMIC DNA]</scope>
    <source>
        <strain evidence="3 4">E6.1</strain>
    </source>
</reference>
<dbReference type="EMBL" id="RCZC01000002">
    <property type="protein sequence ID" value="TPG54244.1"/>
    <property type="molecule type" value="Genomic_DNA"/>
</dbReference>
<gene>
    <name evidence="3" type="ORF">EAH76_06045</name>
</gene>
<dbReference type="SMART" id="SM00429">
    <property type="entry name" value="IPT"/>
    <property type="match status" value="2"/>
</dbReference>
<dbReference type="InterPro" id="IPR013783">
    <property type="entry name" value="Ig-like_fold"/>
</dbReference>
<evidence type="ECO:0000259" key="2">
    <source>
        <dbReference type="PROSITE" id="PS51208"/>
    </source>
</evidence>
<dbReference type="Pfam" id="PF05345">
    <property type="entry name" value="He_PIG"/>
    <property type="match status" value="7"/>
</dbReference>
<comment type="caution">
    <text evidence="3">The sequence shown here is derived from an EMBL/GenBank/DDBJ whole genome shotgun (WGS) entry which is preliminary data.</text>
</comment>
<dbReference type="InterPro" id="IPR005546">
    <property type="entry name" value="Autotransporte_beta"/>
</dbReference>
<dbReference type="PANTHER" id="PTHR34720">
    <property type="entry name" value="MICROCYSTIN DEPENDENT PROTEIN"/>
    <property type="match status" value="1"/>
</dbReference>
<dbReference type="PANTHER" id="PTHR34720:SF9">
    <property type="entry name" value="BLR4714 PROTEIN"/>
    <property type="match status" value="1"/>
</dbReference>
<accession>A0A502FXN0</accession>
<dbReference type="Pfam" id="PF03797">
    <property type="entry name" value="Autotransporter"/>
    <property type="match status" value="1"/>
</dbReference>
<dbReference type="SUPFAM" id="SSF103515">
    <property type="entry name" value="Autotransporter"/>
    <property type="match status" value="1"/>
</dbReference>
<feature type="region of interest" description="Disordered" evidence="1">
    <location>
        <begin position="2045"/>
        <end position="2069"/>
    </location>
</feature>
<feature type="domain" description="Autotransporter" evidence="2">
    <location>
        <begin position="2159"/>
        <end position="2435"/>
    </location>
</feature>
<dbReference type="SUPFAM" id="SSF49313">
    <property type="entry name" value="Cadherin-like"/>
    <property type="match status" value="1"/>
</dbReference>
<dbReference type="Gene3D" id="2.60.40.3440">
    <property type="match status" value="2"/>
</dbReference>
<name>A0A502FXN0_9SPHN</name>
<proteinExistence type="predicted"/>
<dbReference type="InterPro" id="IPR002909">
    <property type="entry name" value="IPT_dom"/>
</dbReference>
<protein>
    <recommendedName>
        <fullName evidence="2">Autotransporter domain-containing protein</fullName>
    </recommendedName>
</protein>
<dbReference type="Proteomes" id="UP000319931">
    <property type="component" value="Unassembled WGS sequence"/>
</dbReference>
<sequence length="2435" mass="234983">MFARALRGRPHARTSATEISEGDVGGTQRRPRRGRMSPTAFAIAAVAAAAGFGATPASASNGCTAVNNGTLSHTSTVSDSTFQVVTRAVSAGLTTQQFTAGDVINYSYTISNPNGGVHAYYRPTNAAGGNAASFAFVGTSTNVSSAGDVTSSGSGSVTLPANITDIFLYDTQQNAGTSATISWTVSCIPAGSPAITAVSPTSGPVGGGTSVTLSGTGFTGITGVKFGTVDATGFTVNSTTSITATAPAAAAAGVVNVTTTGTGGTSPTAAGNQFTYAAPTVTGVSPAALVAAATGSITITGTNFVPGSTSVSVGGTPATGVSCGSATSCTATAPARSAGVYDVVVTTGSVASATSAADQLVYVSAPTVAAAFSPGSITTAQTTTLTVTLTNGNTGTALTGVTLAPSTLPSGLTLSGSGTTCSGTLSATSTAFGLSGAGLAAGASCTVTMTVTPAGVAASYPLTTGAISATGPTTLTGTTAGATLTVTPSPLQTTQATPSVAGTVGTALTAVTPVTASGGTTPYGFALSGPTLPTGLAFNASTGELTGTPSTALAASTFTVTATDATTPTAQTSAKTFELTIAQGSQTISFAALANASLSASPLTLAATASSGLAVAFSSATTGVCTVAGSSVTLLATGTCTINADQPGNTDIAAAPKVQRSFTVTPASLSVTPGAVSGASVGGSYSQANPATGGTAPYSYTLAAGALPAGTTLGASTGTVTGVPTSAGAFSYAIQASDSQGVPATATGATVSGSIAQGTQTISFAALLNASLSASPLTLAATASSGLAVAFSSATTGVCTVAGSSVTLLTTGTCTINADQPGNADIAAAPQIQRSFTVTPASLSVTPGAVSGASVGASYSQANPASGGTAPYSYTLASGALPAGTTLGASTGTVTGVPTSAGAFSYAIQASDSQGVPATATGATVSGSIAQGTQTISFAALANASLSASPLTLAATASSGLAVAFTSATSAVCTVAGSGVTLLATGTCTINADQPGNTDIAAAPQVQRSFTVTPASLSVTPGAVSGASVGASYSQANPASGGTAPYSYTLASGALPAGTTLGASTGTVTGVPTTAGAFSYAIQASDSKGVPATATGATVSGSITQGSQTISFAALSNASLSASPLTLAATASSGLAVGFASATTGVCTVASSSVTLLTTGTCTINADQPGNADIAAAPQIQRSFTVTPASLSVTPGAVSGASVGGSYSQANPASGGTAPYSYTLASGALPAGTTLGASTGTVTGVPTAAGAFSYAIQANDSQGVPATTTGATVSGSIAQGTQTISFAALSNASLSASPLSLAATASSGLAVAFTSATTAVCTVAGSSITLLTTGTCTINADRPGNTDIAAAPQVQRSFTVTPASLSVTPGAVSGASVGGSYSQANPASGGTAPYSYTLAAGALPAGTTLGASTGTVTGVPTSAGAFSYAIQASDSQGIPATATGATVSGSIAQGSQTISFAALANASLSASPLSLSATASSGLAVAFSSATSTVCTVAGSSVTLLTTGTCTINADQPGNADIAAAPQVQRSFTVTPASLSVTPGAVSGTSVGGSYSQANPATGGTAPYSYTLASGALPAGTTLGASTGTVSGVPTSAGAFSYAIQASDSQGVPVTATGATVSGSIAQGTQTISFAALAHASLSASPLTLAATASSGLAVTFTSATTGVCTVAGSSVTLLTTGTCTINADQPGNADIAAAPQVQRSFAVSASAPIVADRSGVTIGYDSTGTPIDLATSVSGAFTSLAIASPPSHATATLSGTVITYAPTAGYFGPDSFTVTATGPGGTSPPATVQLTIATPAPPITTPLAQSVPVTKTIDPQGAAINLSDLVAGVFSTIEISQAPQNGTVVLTASSAASSGLSVLAAASLQFVATPIIAVYTPRLGFVGTDTFQFVAVGPGGRSAPATVSLTVIGTRPTARPKKADVGDGQTVLVDLTSDATEGPFTGATLVSVLPAESATTALIEAGPAGNRTYQLSVTTKPRFGGTIAIGYTLTNASGTSEPAIVTVTVTARPDPTADPTVRAISDAQSEVTRRFAQAQIGNFMRRNQQLHTPSSGRSDPLGFRFNSRDGRRRAFDNRFNSSELDVLDRFSGGNASRSDEIGGPSASGDQGSGNWGTGSIGGGGRAGLMDGAEGIGPDSARSNAAPAFGAVGDGSAGRPVGGLALWTGGALDIGTRDATTRRSKITASTAGLSGGVDMRIGDAVTLGLGGGYGKDLSEINGTAGRVRSNTSAIAAYGSALPIQGVFVDGVFGYGGLNFSTRRVVSSGFTTGERDGSMWFGALSAGIDRNSGALLWSVYGNLQWLDAALGSYVEAGAGRLNLRFDERRVSSLSSVLGGRIGIVQKLSFGSVAPQVRGEWQHEFNGGSVQWLDYADILEPSQYGISTIGWRRDVFTLALGSRWVLPSDWGFDLELGLRGASGETSGQLRGQITKKF</sequence>
<dbReference type="PROSITE" id="PS51208">
    <property type="entry name" value="AUTOTRANSPORTER"/>
    <property type="match status" value="1"/>
</dbReference>
<dbReference type="SUPFAM" id="SSF81296">
    <property type="entry name" value="E set domains"/>
    <property type="match status" value="2"/>
</dbReference>
<dbReference type="InterPro" id="IPR015919">
    <property type="entry name" value="Cadherin-like_sf"/>
</dbReference>
<dbReference type="CDD" id="cd00102">
    <property type="entry name" value="IPT"/>
    <property type="match status" value="1"/>
</dbReference>
<dbReference type="InterPro" id="IPR036709">
    <property type="entry name" value="Autotransporte_beta_dom_sf"/>
</dbReference>
<feature type="region of interest" description="Disordered" evidence="1">
    <location>
        <begin position="2089"/>
        <end position="2141"/>
    </location>
</feature>
<keyword evidence="4" id="KW-1185">Reference proteome</keyword>
<dbReference type="Gene3D" id="2.40.128.130">
    <property type="entry name" value="Autotransporter beta-domain"/>
    <property type="match status" value="1"/>
</dbReference>
<evidence type="ECO:0000256" key="1">
    <source>
        <dbReference type="SAM" id="MobiDB-lite"/>
    </source>
</evidence>
<dbReference type="SMART" id="SM00869">
    <property type="entry name" value="Autotransporter"/>
    <property type="match status" value="1"/>
</dbReference>
<evidence type="ECO:0000313" key="3">
    <source>
        <dbReference type="EMBL" id="TPG54244.1"/>
    </source>
</evidence>
<dbReference type="InterPro" id="IPR014756">
    <property type="entry name" value="Ig_E-set"/>
</dbReference>
<feature type="compositionally biased region" description="Polar residues" evidence="1">
    <location>
        <begin position="2046"/>
        <end position="2058"/>
    </location>
</feature>
<organism evidence="3 4">
    <name type="scientific">Sphingomonas glacialis</name>
    <dbReference type="NCBI Taxonomy" id="658225"/>
    <lineage>
        <taxon>Bacteria</taxon>
        <taxon>Pseudomonadati</taxon>
        <taxon>Pseudomonadota</taxon>
        <taxon>Alphaproteobacteria</taxon>
        <taxon>Sphingomonadales</taxon>
        <taxon>Sphingomonadaceae</taxon>
        <taxon>Sphingomonas</taxon>
    </lineage>
</organism>
<feature type="compositionally biased region" description="Basic residues" evidence="1">
    <location>
        <begin position="1"/>
        <end position="12"/>
    </location>
</feature>
<dbReference type="Pfam" id="PF01833">
    <property type="entry name" value="TIG"/>
    <property type="match status" value="2"/>
</dbReference>
<evidence type="ECO:0000313" key="4">
    <source>
        <dbReference type="Proteomes" id="UP000319931"/>
    </source>
</evidence>
<feature type="compositionally biased region" description="Gly residues" evidence="1">
    <location>
        <begin position="2111"/>
        <end position="2127"/>
    </location>
</feature>
<dbReference type="GO" id="GO:0016020">
    <property type="term" value="C:membrane"/>
    <property type="evidence" value="ECO:0007669"/>
    <property type="project" value="InterPro"/>
</dbReference>
<dbReference type="GO" id="GO:0005509">
    <property type="term" value="F:calcium ion binding"/>
    <property type="evidence" value="ECO:0007669"/>
    <property type="project" value="InterPro"/>
</dbReference>
<feature type="region of interest" description="Disordered" evidence="1">
    <location>
        <begin position="1"/>
        <end position="35"/>
    </location>
</feature>
<dbReference type="Pfam" id="PF17963">
    <property type="entry name" value="Big_9"/>
    <property type="match status" value="1"/>
</dbReference>